<dbReference type="AlphaFoldDB" id="E8QXI1"/>
<dbReference type="SUPFAM" id="SSF53041">
    <property type="entry name" value="Resolvase-like"/>
    <property type="match status" value="1"/>
</dbReference>
<feature type="domain" description="Resolvase/invertase-type recombinase catalytic" evidence="2">
    <location>
        <begin position="17"/>
        <end position="169"/>
    </location>
</feature>
<evidence type="ECO:0000256" key="1">
    <source>
        <dbReference type="SAM" id="Coils"/>
    </source>
</evidence>
<dbReference type="PANTHER" id="PTHR30461:SF23">
    <property type="entry name" value="DNA RECOMBINASE-RELATED"/>
    <property type="match status" value="1"/>
</dbReference>
<reference key="1">
    <citation type="submission" date="2010-11" db="EMBL/GenBank/DDBJ databases">
        <title>The complete sequence of chromosome of Isophaera pallida ATCC 43644.</title>
        <authorList>
            <consortium name="US DOE Joint Genome Institute (JGI-PGF)"/>
            <person name="Lucas S."/>
            <person name="Copeland A."/>
            <person name="Lapidus A."/>
            <person name="Bruce D."/>
            <person name="Goodwin L."/>
            <person name="Pitluck S."/>
            <person name="Kyrpides N."/>
            <person name="Mavromatis K."/>
            <person name="Pagani I."/>
            <person name="Ivanova N."/>
            <person name="Saunders E."/>
            <person name="Brettin T."/>
            <person name="Detter J.C."/>
            <person name="Han C."/>
            <person name="Tapia R."/>
            <person name="Land M."/>
            <person name="Hauser L."/>
            <person name="Markowitz V."/>
            <person name="Cheng J.-F."/>
            <person name="Hugenholtz P."/>
            <person name="Woyke T."/>
            <person name="Wu D."/>
            <person name="Eisen J.A."/>
        </authorList>
    </citation>
    <scope>NUCLEOTIDE SEQUENCE</scope>
    <source>
        <strain>ATCC 43644</strain>
    </source>
</reference>
<dbReference type="Pfam" id="PF00239">
    <property type="entry name" value="Resolvase"/>
    <property type="match status" value="1"/>
</dbReference>
<dbReference type="InterPro" id="IPR038109">
    <property type="entry name" value="DNA_bind_recomb_sf"/>
</dbReference>
<dbReference type="OrthoDB" id="266184at2"/>
<protein>
    <submittedName>
        <fullName evidence="4">Resolvase domain protein</fullName>
    </submittedName>
</protein>
<dbReference type="HOGENOM" id="CLU_010686_18_15_0"/>
<dbReference type="InterPro" id="IPR006119">
    <property type="entry name" value="Resolv_N"/>
</dbReference>
<proteinExistence type="predicted"/>
<evidence type="ECO:0000313" key="4">
    <source>
        <dbReference type="EMBL" id="ADV63029.1"/>
    </source>
</evidence>
<dbReference type="PROSITE" id="PS51736">
    <property type="entry name" value="RECOMBINASES_3"/>
    <property type="match status" value="1"/>
</dbReference>
<dbReference type="InParanoid" id="E8QXI1"/>
<dbReference type="STRING" id="575540.Isop_2455"/>
<dbReference type="GO" id="GO:0003677">
    <property type="term" value="F:DNA binding"/>
    <property type="evidence" value="ECO:0007669"/>
    <property type="project" value="InterPro"/>
</dbReference>
<dbReference type="PANTHER" id="PTHR30461">
    <property type="entry name" value="DNA-INVERTASE FROM LAMBDOID PROPHAGE"/>
    <property type="match status" value="1"/>
</dbReference>
<dbReference type="KEGG" id="ipa:Isop_2455"/>
<dbReference type="RefSeq" id="WP_013565317.1">
    <property type="nucleotide sequence ID" value="NC_014962.1"/>
</dbReference>
<dbReference type="Proteomes" id="UP000008631">
    <property type="component" value="Chromosome"/>
</dbReference>
<dbReference type="SMART" id="SM00857">
    <property type="entry name" value="Resolvase"/>
    <property type="match status" value="1"/>
</dbReference>
<dbReference type="CDD" id="cd03768">
    <property type="entry name" value="SR_ResInv"/>
    <property type="match status" value="1"/>
</dbReference>
<dbReference type="Pfam" id="PF07508">
    <property type="entry name" value="Recombinase"/>
    <property type="match status" value="1"/>
</dbReference>
<dbReference type="eggNOG" id="COG1961">
    <property type="taxonomic scope" value="Bacteria"/>
</dbReference>
<dbReference type="InterPro" id="IPR050639">
    <property type="entry name" value="SSR_resolvase"/>
</dbReference>
<feature type="coiled-coil region" evidence="1">
    <location>
        <begin position="432"/>
        <end position="466"/>
    </location>
</feature>
<sequence>MNRNIKNPKPATLPVVRCAVYTRKSTEEGLEQEFNSLDAQREAGEAFVASQRQEGWTCLPERYDDGGFTGGNMERPALQRLLADIEAGKIDCVVVYKVDRLSRSLLDFAQMMQTFDKHRVSFVSVTQQFNTATSMGRLVLNVLLSFAQFEREIISERTRDKIAATRRKGKWAGGHPLLGYDVDPRGFRLVVNEAEAVRVRAIFNLYLEHEALLPVVQELERRGWVNKRWTTRKGRERGGQPFERTSLYRLLTNVAYVGKVRYKDEVHDGEHPGIVDPADFQRVQTLLQRNGQTRGAPVRNKFGALLKGIIRCVPCDCAMTPSHTTRNGSKRYRYYVCSSAQKRGWNTCPSKSIPAAQIEEFVVGQIKCIGQDRALLAEVLAQARQQDGARTSELEAEQRSLEKDLTRWHAELRKLSCQLRPGDDNGSIISRLADLQERIGLVEGRMRKVREQIQTVQQQLLDEEETAVAMSVFDPVWEALTPREQARVIGLLVERVDYDGASGKVSITFHPTGIKALAQQLADQRREKTA</sequence>
<dbReference type="Gene3D" id="3.90.1750.20">
    <property type="entry name" value="Putative Large Serine Recombinase, Chain B, Domain 2"/>
    <property type="match status" value="1"/>
</dbReference>
<keyword evidence="1" id="KW-0175">Coiled coil</keyword>
<dbReference type="InterPro" id="IPR036162">
    <property type="entry name" value="Resolvase-like_N_sf"/>
</dbReference>
<feature type="domain" description="Recombinase" evidence="3">
    <location>
        <begin position="177"/>
        <end position="293"/>
    </location>
</feature>
<dbReference type="PROSITE" id="PS51737">
    <property type="entry name" value="RECOMBINASE_DNA_BIND"/>
    <property type="match status" value="1"/>
</dbReference>
<keyword evidence="5" id="KW-1185">Reference proteome</keyword>
<evidence type="ECO:0000259" key="2">
    <source>
        <dbReference type="PROSITE" id="PS51736"/>
    </source>
</evidence>
<dbReference type="Pfam" id="PF13408">
    <property type="entry name" value="Zn_ribbon_recom"/>
    <property type="match status" value="1"/>
</dbReference>
<reference evidence="4 5" key="2">
    <citation type="journal article" date="2011" name="Stand. Genomic Sci.">
        <title>Complete genome sequence of Isosphaera pallida type strain (IS1B).</title>
        <authorList>
            <consortium name="US DOE Joint Genome Institute (JGI-PGF)"/>
            <person name="Goker M."/>
            <person name="Cleland D."/>
            <person name="Saunders E."/>
            <person name="Lapidus A."/>
            <person name="Nolan M."/>
            <person name="Lucas S."/>
            <person name="Hammon N."/>
            <person name="Deshpande S."/>
            <person name="Cheng J.F."/>
            <person name="Tapia R."/>
            <person name="Han C."/>
            <person name="Goodwin L."/>
            <person name="Pitluck S."/>
            <person name="Liolios K."/>
            <person name="Pagani I."/>
            <person name="Ivanova N."/>
            <person name="Mavromatis K."/>
            <person name="Pati A."/>
            <person name="Chen A."/>
            <person name="Palaniappan K."/>
            <person name="Land M."/>
            <person name="Hauser L."/>
            <person name="Chang Y.J."/>
            <person name="Jeffries C.D."/>
            <person name="Detter J.C."/>
            <person name="Beck B."/>
            <person name="Woyke T."/>
            <person name="Bristow J."/>
            <person name="Eisen J.A."/>
            <person name="Markowitz V."/>
            <person name="Hugenholtz P."/>
            <person name="Kyrpides N.C."/>
            <person name="Klenk H.P."/>
        </authorList>
    </citation>
    <scope>NUCLEOTIDE SEQUENCE [LARGE SCALE GENOMIC DNA]</scope>
    <source>
        <strain evidence="5">ATCC 43644 / DSM 9630 / IS1B</strain>
    </source>
</reference>
<evidence type="ECO:0000313" key="5">
    <source>
        <dbReference type="Proteomes" id="UP000008631"/>
    </source>
</evidence>
<organism evidence="4 5">
    <name type="scientific">Isosphaera pallida (strain ATCC 43644 / DSM 9630 / IS1B)</name>
    <dbReference type="NCBI Taxonomy" id="575540"/>
    <lineage>
        <taxon>Bacteria</taxon>
        <taxon>Pseudomonadati</taxon>
        <taxon>Planctomycetota</taxon>
        <taxon>Planctomycetia</taxon>
        <taxon>Isosphaerales</taxon>
        <taxon>Isosphaeraceae</taxon>
        <taxon>Isosphaera</taxon>
    </lineage>
</organism>
<name>E8QXI1_ISOPI</name>
<dbReference type="InterPro" id="IPR011109">
    <property type="entry name" value="DNA_bind_recombinase_dom"/>
</dbReference>
<dbReference type="EMBL" id="CP002353">
    <property type="protein sequence ID" value="ADV63029.1"/>
    <property type="molecule type" value="Genomic_DNA"/>
</dbReference>
<accession>E8QXI1</accession>
<gene>
    <name evidence="4" type="ordered locus">Isop_2455</name>
</gene>
<dbReference type="GO" id="GO:0000150">
    <property type="term" value="F:DNA strand exchange activity"/>
    <property type="evidence" value="ECO:0007669"/>
    <property type="project" value="InterPro"/>
</dbReference>
<dbReference type="InterPro" id="IPR025827">
    <property type="entry name" value="Zn_ribbon_recom_dom"/>
</dbReference>
<evidence type="ECO:0000259" key="3">
    <source>
        <dbReference type="PROSITE" id="PS51737"/>
    </source>
</evidence>
<dbReference type="Gene3D" id="3.40.50.1390">
    <property type="entry name" value="Resolvase, N-terminal catalytic domain"/>
    <property type="match status" value="1"/>
</dbReference>